<gene>
    <name evidence="2" type="ORF">GCM10009864_75090</name>
</gene>
<protein>
    <recommendedName>
        <fullName evidence="1">WYL domain-containing protein</fullName>
    </recommendedName>
</protein>
<dbReference type="EMBL" id="BAAARK010000050">
    <property type="protein sequence ID" value="GAA2690024.1"/>
    <property type="molecule type" value="Genomic_DNA"/>
</dbReference>
<dbReference type="Pfam" id="PF13280">
    <property type="entry name" value="WYL"/>
    <property type="match status" value="1"/>
</dbReference>
<accession>A0ABN3T2M9</accession>
<sequence length="63" mass="7028">MQTAVFTDLRLRIRYRHGGETRLRTYTVGPYGLVAKAGTWYLADAAAALGTLYAADRTPHRSE</sequence>
<dbReference type="Proteomes" id="UP001500994">
    <property type="component" value="Unassembled WGS sequence"/>
</dbReference>
<name>A0ABN3T2M9_9ACTN</name>
<keyword evidence="3" id="KW-1185">Reference proteome</keyword>
<comment type="caution">
    <text evidence="2">The sequence shown here is derived from an EMBL/GenBank/DDBJ whole genome shotgun (WGS) entry which is preliminary data.</text>
</comment>
<dbReference type="PROSITE" id="PS52050">
    <property type="entry name" value="WYL"/>
    <property type="match status" value="1"/>
</dbReference>
<dbReference type="InterPro" id="IPR026881">
    <property type="entry name" value="WYL_dom"/>
</dbReference>
<proteinExistence type="predicted"/>
<evidence type="ECO:0000313" key="3">
    <source>
        <dbReference type="Proteomes" id="UP001500994"/>
    </source>
</evidence>
<feature type="domain" description="WYL" evidence="1">
    <location>
        <begin position="2"/>
        <end position="43"/>
    </location>
</feature>
<reference evidence="2 3" key="1">
    <citation type="journal article" date="2019" name="Int. J. Syst. Evol. Microbiol.">
        <title>The Global Catalogue of Microorganisms (GCM) 10K type strain sequencing project: providing services to taxonomists for standard genome sequencing and annotation.</title>
        <authorList>
            <consortium name="The Broad Institute Genomics Platform"/>
            <consortium name="The Broad Institute Genome Sequencing Center for Infectious Disease"/>
            <person name="Wu L."/>
            <person name="Ma J."/>
        </authorList>
    </citation>
    <scope>NUCLEOTIDE SEQUENCE [LARGE SCALE GENOMIC DNA]</scope>
    <source>
        <strain evidence="2 3">JCM 16374</strain>
    </source>
</reference>
<evidence type="ECO:0000259" key="1">
    <source>
        <dbReference type="Pfam" id="PF13280"/>
    </source>
</evidence>
<organism evidence="2 3">
    <name type="scientific">Streptomyces lunalinharesii</name>
    <dbReference type="NCBI Taxonomy" id="333384"/>
    <lineage>
        <taxon>Bacteria</taxon>
        <taxon>Bacillati</taxon>
        <taxon>Actinomycetota</taxon>
        <taxon>Actinomycetes</taxon>
        <taxon>Kitasatosporales</taxon>
        <taxon>Streptomycetaceae</taxon>
        <taxon>Streptomyces</taxon>
    </lineage>
</organism>
<evidence type="ECO:0000313" key="2">
    <source>
        <dbReference type="EMBL" id="GAA2690024.1"/>
    </source>
</evidence>